<evidence type="ECO:0000313" key="3">
    <source>
        <dbReference type="EMBL" id="CAL4782946.1"/>
    </source>
</evidence>
<dbReference type="OrthoDB" id="422543at2759"/>
<evidence type="ECO:0000313" key="4">
    <source>
        <dbReference type="Proteomes" id="UP001152797"/>
    </source>
</evidence>
<organism evidence="2">
    <name type="scientific">Cladocopium goreaui</name>
    <dbReference type="NCBI Taxonomy" id="2562237"/>
    <lineage>
        <taxon>Eukaryota</taxon>
        <taxon>Sar</taxon>
        <taxon>Alveolata</taxon>
        <taxon>Dinophyceae</taxon>
        <taxon>Suessiales</taxon>
        <taxon>Symbiodiniaceae</taxon>
        <taxon>Cladocopium</taxon>
    </lineage>
</organism>
<evidence type="ECO:0000313" key="2">
    <source>
        <dbReference type="EMBL" id="CAI3995634.1"/>
    </source>
</evidence>
<feature type="transmembrane region" description="Helical" evidence="1">
    <location>
        <begin position="28"/>
        <end position="51"/>
    </location>
</feature>
<dbReference type="AlphaFoldDB" id="A0A9P1CPZ3"/>
<protein>
    <submittedName>
        <fullName evidence="2">Uncharacterized protein</fullName>
    </submittedName>
</protein>
<dbReference type="EMBL" id="CAMXCT020002101">
    <property type="protein sequence ID" value="CAL1149009.1"/>
    <property type="molecule type" value="Genomic_DNA"/>
</dbReference>
<sequence>MVVGSLLVTCIIGFIFVGYQEFPMEPPWLLLIWNNSVFSAITFGILSVWLATHGSSSSNSAATKILTQDR</sequence>
<dbReference type="Proteomes" id="UP001152797">
    <property type="component" value="Unassembled WGS sequence"/>
</dbReference>
<name>A0A9P1CPZ3_9DINO</name>
<keyword evidence="1" id="KW-1133">Transmembrane helix</keyword>
<reference evidence="3 4" key="2">
    <citation type="submission" date="2024-05" db="EMBL/GenBank/DDBJ databases">
        <authorList>
            <person name="Chen Y."/>
            <person name="Shah S."/>
            <person name="Dougan E. K."/>
            <person name="Thang M."/>
            <person name="Chan C."/>
        </authorList>
    </citation>
    <scope>NUCLEOTIDE SEQUENCE [LARGE SCALE GENOMIC DNA]</scope>
</reference>
<keyword evidence="1" id="KW-0472">Membrane</keyword>
<proteinExistence type="predicted"/>
<comment type="caution">
    <text evidence="2">The sequence shown here is derived from an EMBL/GenBank/DDBJ whole genome shotgun (WGS) entry which is preliminary data.</text>
</comment>
<accession>A0A9P1CPZ3</accession>
<keyword evidence="4" id="KW-1185">Reference proteome</keyword>
<keyword evidence="1" id="KW-0812">Transmembrane</keyword>
<evidence type="ECO:0000256" key="1">
    <source>
        <dbReference type="SAM" id="Phobius"/>
    </source>
</evidence>
<reference evidence="2" key="1">
    <citation type="submission" date="2022-10" db="EMBL/GenBank/DDBJ databases">
        <authorList>
            <person name="Chen Y."/>
            <person name="Dougan E. K."/>
            <person name="Chan C."/>
            <person name="Rhodes N."/>
            <person name="Thang M."/>
        </authorList>
    </citation>
    <scope>NUCLEOTIDE SEQUENCE</scope>
</reference>
<dbReference type="EMBL" id="CAMXCT030002101">
    <property type="protein sequence ID" value="CAL4782946.1"/>
    <property type="molecule type" value="Genomic_DNA"/>
</dbReference>
<dbReference type="EMBL" id="CAMXCT010002101">
    <property type="protein sequence ID" value="CAI3995634.1"/>
    <property type="molecule type" value="Genomic_DNA"/>
</dbReference>
<gene>
    <name evidence="2" type="ORF">C1SCF055_LOCUS22168</name>
</gene>